<feature type="transmembrane region" description="Helical" evidence="2">
    <location>
        <begin position="260"/>
        <end position="275"/>
    </location>
</feature>
<name>A0ABU2L0X9_9ACTN</name>
<feature type="domain" description="Acyltransferase 3" evidence="3">
    <location>
        <begin position="30"/>
        <end position="406"/>
    </location>
</feature>
<evidence type="ECO:0000256" key="1">
    <source>
        <dbReference type="SAM" id="MobiDB-lite"/>
    </source>
</evidence>
<dbReference type="RefSeq" id="WP_311547715.1">
    <property type="nucleotide sequence ID" value="NZ_JAVREK010000039.1"/>
</dbReference>
<dbReference type="GO" id="GO:0016746">
    <property type="term" value="F:acyltransferase activity"/>
    <property type="evidence" value="ECO:0007669"/>
    <property type="project" value="UniProtKB-KW"/>
</dbReference>
<evidence type="ECO:0000313" key="5">
    <source>
        <dbReference type="Proteomes" id="UP001183226"/>
    </source>
</evidence>
<dbReference type="InterPro" id="IPR050623">
    <property type="entry name" value="Glucan_succinyl_AcylTrfase"/>
</dbReference>
<proteinExistence type="predicted"/>
<accession>A0ABU2L0X9</accession>
<comment type="caution">
    <text evidence="4">The sequence shown here is derived from an EMBL/GenBank/DDBJ whole genome shotgun (WGS) entry which is preliminary data.</text>
</comment>
<dbReference type="Pfam" id="PF01757">
    <property type="entry name" value="Acyl_transf_3"/>
    <property type="match status" value="1"/>
</dbReference>
<feature type="transmembrane region" description="Helical" evidence="2">
    <location>
        <begin position="385"/>
        <end position="408"/>
    </location>
</feature>
<feature type="transmembrane region" description="Helical" evidence="2">
    <location>
        <begin position="180"/>
        <end position="200"/>
    </location>
</feature>
<keyword evidence="2" id="KW-0472">Membrane</keyword>
<keyword evidence="4" id="KW-0808">Transferase</keyword>
<feature type="transmembrane region" description="Helical" evidence="2">
    <location>
        <begin position="287"/>
        <end position="304"/>
    </location>
</feature>
<feature type="transmembrane region" description="Helical" evidence="2">
    <location>
        <begin position="221"/>
        <end position="240"/>
    </location>
</feature>
<dbReference type="PANTHER" id="PTHR36927">
    <property type="entry name" value="BLR4337 PROTEIN"/>
    <property type="match status" value="1"/>
</dbReference>
<evidence type="ECO:0000256" key="2">
    <source>
        <dbReference type="SAM" id="Phobius"/>
    </source>
</evidence>
<evidence type="ECO:0000313" key="4">
    <source>
        <dbReference type="EMBL" id="MDT0305200.1"/>
    </source>
</evidence>
<evidence type="ECO:0000259" key="3">
    <source>
        <dbReference type="Pfam" id="PF01757"/>
    </source>
</evidence>
<sequence length="418" mass="45689">MWTANDANGQPRGRAGEVHPSDGTDQPRLYYLDNLRLLLIVLVVVHHASQPYGPADWWYVEDADGSPVLSTLSTVSGAFRMSLLFFVSAFLLPRSYDRKGGLRFLAERFRQFVPPILAGFLVLIPVLMYAYYLNFRDYGPIGFAAYYTDVYLGAGQRPDDWSGPIWPDRQFGHLWFLQHLLVYAVLYTAWRGAGSLAAAWRSPRNPSSPRVRPGGQAPGTAAIAVFILVVSVATFVLRGWYPVDRWVPVLEFIQAEPADLAQYTAFFVLGILAYRRGWLSAFSARAGYVWLGAGSALAAAHFVAEPWLGGVYATGGWNAGSLLWSTTETLMSTALSIGLLIAFREWVAGPSRLVRALAPVAFTVYVLHVPVVVALQYAVSGAPAGPLAAFGVVAAVGVVAGFALAWCVRRIPYLRALV</sequence>
<feature type="transmembrane region" description="Helical" evidence="2">
    <location>
        <begin position="356"/>
        <end position="379"/>
    </location>
</feature>
<keyword evidence="4" id="KW-0012">Acyltransferase</keyword>
<dbReference type="InterPro" id="IPR002656">
    <property type="entry name" value="Acyl_transf_3_dom"/>
</dbReference>
<feature type="transmembrane region" description="Helical" evidence="2">
    <location>
        <begin position="68"/>
        <end position="92"/>
    </location>
</feature>
<organism evidence="4 5">
    <name type="scientific">Streptomonospora wellingtoniae</name>
    <dbReference type="NCBI Taxonomy" id="3075544"/>
    <lineage>
        <taxon>Bacteria</taxon>
        <taxon>Bacillati</taxon>
        <taxon>Actinomycetota</taxon>
        <taxon>Actinomycetes</taxon>
        <taxon>Streptosporangiales</taxon>
        <taxon>Nocardiopsidaceae</taxon>
        <taxon>Streptomonospora</taxon>
    </lineage>
</organism>
<reference evidence="5" key="1">
    <citation type="submission" date="2023-07" db="EMBL/GenBank/DDBJ databases">
        <title>30 novel species of actinomycetes from the DSMZ collection.</title>
        <authorList>
            <person name="Nouioui I."/>
        </authorList>
    </citation>
    <scope>NUCLEOTIDE SEQUENCE [LARGE SCALE GENOMIC DNA]</scope>
    <source>
        <strain evidence="5">DSM 45055</strain>
    </source>
</reference>
<dbReference type="Proteomes" id="UP001183226">
    <property type="component" value="Unassembled WGS sequence"/>
</dbReference>
<gene>
    <name evidence="4" type="ORF">RM446_24005</name>
</gene>
<feature type="transmembrane region" description="Helical" evidence="2">
    <location>
        <begin position="324"/>
        <end position="344"/>
    </location>
</feature>
<keyword evidence="2" id="KW-0812">Transmembrane</keyword>
<keyword evidence="2" id="KW-1133">Transmembrane helix</keyword>
<keyword evidence="5" id="KW-1185">Reference proteome</keyword>
<feature type="region of interest" description="Disordered" evidence="1">
    <location>
        <begin position="1"/>
        <end position="22"/>
    </location>
</feature>
<feature type="transmembrane region" description="Helical" evidence="2">
    <location>
        <begin position="112"/>
        <end position="132"/>
    </location>
</feature>
<dbReference type="EMBL" id="JAVREK010000039">
    <property type="protein sequence ID" value="MDT0305200.1"/>
    <property type="molecule type" value="Genomic_DNA"/>
</dbReference>
<dbReference type="PANTHER" id="PTHR36927:SF1">
    <property type="entry name" value="MDO-LIKE PROTEIN"/>
    <property type="match status" value="1"/>
</dbReference>
<protein>
    <submittedName>
        <fullName evidence="4">Acyltransferase family protein</fullName>
    </submittedName>
</protein>